<dbReference type="eggNOG" id="COG5001">
    <property type="taxonomic scope" value="Bacteria"/>
</dbReference>
<dbReference type="SMART" id="SM00267">
    <property type="entry name" value="GGDEF"/>
    <property type="match status" value="1"/>
</dbReference>
<dbReference type="InterPro" id="IPR029016">
    <property type="entry name" value="GAF-like_dom_sf"/>
</dbReference>
<feature type="domain" description="GGDEF" evidence="5">
    <location>
        <begin position="483"/>
        <end position="621"/>
    </location>
</feature>
<dbReference type="CDD" id="cd00130">
    <property type="entry name" value="PAS"/>
    <property type="match status" value="2"/>
</dbReference>
<comment type="cofactor">
    <cofactor evidence="1">
        <name>Mg(2+)</name>
        <dbReference type="ChEBI" id="CHEBI:18420"/>
    </cofactor>
</comment>
<dbReference type="HOGENOM" id="CLU_000445_70_20_6"/>
<feature type="domain" description="EAL" evidence="4">
    <location>
        <begin position="630"/>
        <end position="873"/>
    </location>
</feature>
<dbReference type="PANTHER" id="PTHR44757">
    <property type="entry name" value="DIGUANYLATE CYCLASE DGCP"/>
    <property type="match status" value="1"/>
</dbReference>
<gene>
    <name evidence="6" type="ORF">GB2207_05679</name>
</gene>
<keyword evidence="7" id="KW-1185">Reference proteome</keyword>
<dbReference type="InterPro" id="IPR000160">
    <property type="entry name" value="GGDEF_dom"/>
</dbReference>
<dbReference type="PROSITE" id="PS50887">
    <property type="entry name" value="GGDEF"/>
    <property type="match status" value="1"/>
</dbReference>
<dbReference type="InterPro" id="IPR035919">
    <property type="entry name" value="EAL_sf"/>
</dbReference>
<dbReference type="SMART" id="SM00091">
    <property type="entry name" value="PAS"/>
    <property type="match status" value="2"/>
</dbReference>
<dbReference type="Pfam" id="PF00990">
    <property type="entry name" value="GGDEF"/>
    <property type="match status" value="1"/>
</dbReference>
<dbReference type="SUPFAM" id="SSF55785">
    <property type="entry name" value="PYP-like sensor domain (PAS domain)"/>
    <property type="match status" value="2"/>
</dbReference>
<dbReference type="Gene3D" id="3.30.70.270">
    <property type="match status" value="1"/>
</dbReference>
<dbReference type="InterPro" id="IPR013767">
    <property type="entry name" value="PAS_fold"/>
</dbReference>
<dbReference type="InterPro" id="IPR052155">
    <property type="entry name" value="Biofilm_reg_signaling"/>
</dbReference>
<protein>
    <submittedName>
        <fullName evidence="6">PAS:GGDEF protein</fullName>
    </submittedName>
</protein>
<evidence type="ECO:0000259" key="5">
    <source>
        <dbReference type="PROSITE" id="PS50887"/>
    </source>
</evidence>
<dbReference type="SMART" id="SM00065">
    <property type="entry name" value="GAF"/>
    <property type="match status" value="1"/>
</dbReference>
<dbReference type="SUPFAM" id="SSF55073">
    <property type="entry name" value="Nucleotide cyclase"/>
    <property type="match status" value="1"/>
</dbReference>
<dbReference type="Proteomes" id="UP000005555">
    <property type="component" value="Unassembled WGS sequence"/>
</dbReference>
<accession>Q1YPY3</accession>
<dbReference type="NCBIfam" id="TIGR00229">
    <property type="entry name" value="sensory_box"/>
    <property type="match status" value="2"/>
</dbReference>
<dbReference type="OrthoDB" id="9804951at2"/>
<dbReference type="GO" id="GO:0006355">
    <property type="term" value="P:regulation of DNA-templated transcription"/>
    <property type="evidence" value="ECO:0007669"/>
    <property type="project" value="InterPro"/>
</dbReference>
<dbReference type="Pfam" id="PF00563">
    <property type="entry name" value="EAL"/>
    <property type="match status" value="1"/>
</dbReference>
<evidence type="ECO:0000256" key="1">
    <source>
        <dbReference type="ARBA" id="ARBA00001946"/>
    </source>
</evidence>
<proteinExistence type="predicted"/>
<dbReference type="Gene3D" id="3.20.20.450">
    <property type="entry name" value="EAL domain"/>
    <property type="match status" value="1"/>
</dbReference>
<dbReference type="PROSITE" id="PS50113">
    <property type="entry name" value="PAC"/>
    <property type="match status" value="1"/>
</dbReference>
<reference evidence="6 7" key="1">
    <citation type="submission" date="2006-03" db="EMBL/GenBank/DDBJ databases">
        <authorList>
            <person name="Giovannoni S.J."/>
            <person name="Cho J.-C."/>
            <person name="Ferriera S."/>
            <person name="Johnson J."/>
            <person name="Kravitz S."/>
            <person name="Halpern A."/>
            <person name="Remington K."/>
            <person name="Beeson K."/>
            <person name="Tran B."/>
            <person name="Rogers Y.-H."/>
            <person name="Friedman R."/>
            <person name="Venter J.C."/>
        </authorList>
    </citation>
    <scope>NUCLEOTIDE SEQUENCE [LARGE SCALE GENOMIC DNA]</scope>
    <source>
        <strain evidence="6 7">HTCC2207</strain>
    </source>
</reference>
<dbReference type="InterPro" id="IPR001610">
    <property type="entry name" value="PAC"/>
</dbReference>
<feature type="domain" description="PAS" evidence="2">
    <location>
        <begin position="326"/>
        <end position="370"/>
    </location>
</feature>
<dbReference type="NCBIfam" id="TIGR00254">
    <property type="entry name" value="GGDEF"/>
    <property type="match status" value="1"/>
</dbReference>
<dbReference type="Gene3D" id="3.30.450.40">
    <property type="match status" value="1"/>
</dbReference>
<dbReference type="InterPro" id="IPR035965">
    <property type="entry name" value="PAS-like_dom_sf"/>
</dbReference>
<dbReference type="AlphaFoldDB" id="Q1YPY3"/>
<dbReference type="Pfam" id="PF13426">
    <property type="entry name" value="PAS_9"/>
    <property type="match status" value="1"/>
</dbReference>
<organism evidence="6 7">
    <name type="scientific">gamma proteobacterium HTCC2207</name>
    <dbReference type="NCBI Taxonomy" id="314287"/>
    <lineage>
        <taxon>Bacteria</taxon>
        <taxon>Pseudomonadati</taxon>
        <taxon>Pseudomonadota</taxon>
        <taxon>Gammaproteobacteria</taxon>
        <taxon>Cellvibrionales</taxon>
        <taxon>Porticoccaceae</taxon>
        <taxon>SAR92 clade</taxon>
    </lineage>
</organism>
<evidence type="ECO:0000259" key="3">
    <source>
        <dbReference type="PROSITE" id="PS50113"/>
    </source>
</evidence>
<dbReference type="FunFam" id="3.30.70.270:FF:000001">
    <property type="entry name" value="Diguanylate cyclase domain protein"/>
    <property type="match status" value="1"/>
</dbReference>
<comment type="caution">
    <text evidence="6">The sequence shown here is derived from an EMBL/GenBank/DDBJ whole genome shotgun (WGS) entry which is preliminary data.</text>
</comment>
<dbReference type="Gene3D" id="3.30.450.20">
    <property type="entry name" value="PAS domain"/>
    <property type="match status" value="2"/>
</dbReference>
<feature type="domain" description="PAS" evidence="2">
    <location>
        <begin position="202"/>
        <end position="273"/>
    </location>
</feature>
<feature type="domain" description="PAC" evidence="3">
    <location>
        <begin position="399"/>
        <end position="451"/>
    </location>
</feature>
<dbReference type="GO" id="GO:0003824">
    <property type="term" value="F:catalytic activity"/>
    <property type="evidence" value="ECO:0007669"/>
    <property type="project" value="UniProtKB-ARBA"/>
</dbReference>
<dbReference type="InterPro" id="IPR029787">
    <property type="entry name" value="Nucleotide_cyclase"/>
</dbReference>
<dbReference type="InterPro" id="IPR000700">
    <property type="entry name" value="PAS-assoc_C"/>
</dbReference>
<dbReference type="PROSITE" id="PS50883">
    <property type="entry name" value="EAL"/>
    <property type="match status" value="1"/>
</dbReference>
<dbReference type="Pfam" id="PF00989">
    <property type="entry name" value="PAS"/>
    <property type="match status" value="1"/>
</dbReference>
<dbReference type="InterPro" id="IPR003018">
    <property type="entry name" value="GAF"/>
</dbReference>
<dbReference type="EMBL" id="AAPI01000008">
    <property type="protein sequence ID" value="EAS46226.1"/>
    <property type="molecule type" value="Genomic_DNA"/>
</dbReference>
<name>Q1YPY3_9GAMM</name>
<dbReference type="CDD" id="cd01949">
    <property type="entry name" value="GGDEF"/>
    <property type="match status" value="1"/>
</dbReference>
<dbReference type="CDD" id="cd01948">
    <property type="entry name" value="EAL"/>
    <property type="match status" value="1"/>
</dbReference>
<evidence type="ECO:0000313" key="7">
    <source>
        <dbReference type="Proteomes" id="UP000005555"/>
    </source>
</evidence>
<dbReference type="PANTHER" id="PTHR44757:SF2">
    <property type="entry name" value="BIOFILM ARCHITECTURE MAINTENANCE PROTEIN MBAA"/>
    <property type="match status" value="1"/>
</dbReference>
<dbReference type="STRING" id="314287.GB2207_05679"/>
<evidence type="ECO:0000259" key="2">
    <source>
        <dbReference type="PROSITE" id="PS50112"/>
    </source>
</evidence>
<dbReference type="InterPro" id="IPR000014">
    <property type="entry name" value="PAS"/>
</dbReference>
<dbReference type="SUPFAM" id="SSF55781">
    <property type="entry name" value="GAF domain-like"/>
    <property type="match status" value="1"/>
</dbReference>
<evidence type="ECO:0000313" key="6">
    <source>
        <dbReference type="EMBL" id="EAS46226.1"/>
    </source>
</evidence>
<dbReference type="SUPFAM" id="SSF141868">
    <property type="entry name" value="EAL domain-like"/>
    <property type="match status" value="1"/>
</dbReference>
<dbReference type="SMART" id="SM00052">
    <property type="entry name" value="EAL"/>
    <property type="match status" value="1"/>
</dbReference>
<dbReference type="SMART" id="SM00086">
    <property type="entry name" value="PAC"/>
    <property type="match status" value="2"/>
</dbReference>
<dbReference type="Pfam" id="PF01590">
    <property type="entry name" value="GAF"/>
    <property type="match status" value="1"/>
</dbReference>
<dbReference type="InterPro" id="IPR001633">
    <property type="entry name" value="EAL_dom"/>
</dbReference>
<dbReference type="PROSITE" id="PS50112">
    <property type="entry name" value="PAS"/>
    <property type="match status" value="2"/>
</dbReference>
<evidence type="ECO:0000259" key="4">
    <source>
        <dbReference type="PROSITE" id="PS50883"/>
    </source>
</evidence>
<sequence>MTADIPSDEVSRLDALRELNILDTESEKEFDEFTALAAHICLAPIALISLIDEHRQWFKSKVGLDLTETSRDIAFCAHAILQPTSLMEVPDTQLDKRFLDNPLVLESPHIRFYAGAPLIGIDGYALGTLCVIDHVPRTLSEAQRTALTVLSRAIAQQIELGRRLLRVKSSTGVLLTQNSRLEAQLEIGAANLKDEVVMHNESELLSRQILDRALDGVINLDKQGRVTYWNSEAERIFGYSSDYAHSRDIIELLLPTHQHEVIRQLMEQFLVVGADDNNHHRFEINAVRKDGCKVPVEIALIVLQRDGECFFNCFVRDLTEHNKNIEELRISAITFNSQDAIIITDADLRTLRVNQRVVDITGYSSADLIGLRPSLLSSTVQGEQFYGDMWRTLETEGSWEGEVWDTRKNGDVFPLLVTVKTIHDAKSRITHYVFSFSDITTTKRDADAIHKLAFFAPLTHLPNRRALIDTVSQALNSSQRHIKSLALLSIDLDNFKNINDTLGHQLGDKILIETAQRLRRCVRSDDAVARIGGDEFVVVLENLDSNIESAKVEVEVVTTKILAVLNQSYRVDEQDIHSGASIGVALTDNGQILIEELFKQADIALYQSKRSGRNQMCFFDLAMEETVTLQAQLANALHSAVQLQQFELYYQVQVDSQQRPVGAEALIRWEHPQLGIVSPSDFIPLAEASDLILSIGQWVLETACAQLKRWQSQLHTSGLSVAVNISPRQFHQCNFVETVLQAIASCNISPSLLKLELTETVILDNTSETIEKMHQLQRAGVEFALDDFGTGYSSLSQLKMDQSFVRNIGIKEGDDIIVQTIIAMAKSLAIKVIAEGVETEAQHEFLDALGCPLFQGYLFGKPVPIAEFEKLLA</sequence>
<dbReference type="InterPro" id="IPR043128">
    <property type="entry name" value="Rev_trsase/Diguanyl_cyclase"/>
</dbReference>